<dbReference type="PROSITE" id="PS00484">
    <property type="entry name" value="THYROGLOBULIN_1_1"/>
    <property type="match status" value="1"/>
</dbReference>
<evidence type="ECO:0000313" key="9">
    <source>
        <dbReference type="Proteomes" id="UP000826234"/>
    </source>
</evidence>
<dbReference type="PANTHER" id="PTHR14093:SF19">
    <property type="entry name" value="THYROGLOBULIN"/>
    <property type="match status" value="1"/>
</dbReference>
<dbReference type="SMART" id="SM00211">
    <property type="entry name" value="TY"/>
    <property type="match status" value="3"/>
</dbReference>
<evidence type="ECO:0000256" key="1">
    <source>
        <dbReference type="ARBA" id="ARBA00004613"/>
    </source>
</evidence>
<dbReference type="SUPFAM" id="SSF57610">
    <property type="entry name" value="Thyroglobulin type-1 domain"/>
    <property type="match status" value="3"/>
</dbReference>
<protein>
    <recommendedName>
        <fullName evidence="7">Thyroglobulin type-1 domain-containing protein</fullName>
    </recommendedName>
</protein>
<keyword evidence="2" id="KW-0964">Secreted</keyword>
<evidence type="ECO:0000256" key="6">
    <source>
        <dbReference type="PROSITE-ProRule" id="PRU00500"/>
    </source>
</evidence>
<dbReference type="InterPro" id="IPR002018">
    <property type="entry name" value="CarbesteraseB"/>
</dbReference>
<evidence type="ECO:0000313" key="8">
    <source>
        <dbReference type="EMBL" id="KAH0617425.1"/>
    </source>
</evidence>
<proteinExistence type="predicted"/>
<dbReference type="Proteomes" id="UP000826234">
    <property type="component" value="Unassembled WGS sequence"/>
</dbReference>
<dbReference type="CDD" id="cd00191">
    <property type="entry name" value="TY"/>
    <property type="match status" value="1"/>
</dbReference>
<accession>A0ABQ7SJ96</accession>
<evidence type="ECO:0000256" key="5">
    <source>
        <dbReference type="ARBA" id="ARBA00023180"/>
    </source>
</evidence>
<dbReference type="Pfam" id="PF00135">
    <property type="entry name" value="COesterase"/>
    <property type="match status" value="1"/>
</dbReference>
<dbReference type="SUPFAM" id="SSF53474">
    <property type="entry name" value="alpha/beta-Hydrolases"/>
    <property type="match status" value="1"/>
</dbReference>
<dbReference type="InterPro" id="IPR036857">
    <property type="entry name" value="Thyroglobulin_1_sf"/>
</dbReference>
<comment type="caution">
    <text evidence="8">The sequence shown here is derived from an EMBL/GenBank/DDBJ whole genome shotgun (WGS) entry which is preliminary data.</text>
</comment>
<keyword evidence="9" id="KW-1185">Reference proteome</keyword>
<dbReference type="Gene3D" id="3.40.50.1820">
    <property type="entry name" value="alpha/beta hydrolase"/>
    <property type="match status" value="1"/>
</dbReference>
<reference evidence="8 9" key="1">
    <citation type="journal article" date="2022" name="Gigascience">
        <title>A chromosome-level genome assembly and annotation of the desert horned lizard, Phrynosoma platyrhinos, provides insight into chromosomal rearrangements among reptiles.</title>
        <authorList>
            <person name="Koochekian N."/>
            <person name="Ascanio A."/>
            <person name="Farleigh K."/>
            <person name="Card D.C."/>
            <person name="Schield D.R."/>
            <person name="Castoe T.A."/>
            <person name="Jezkova T."/>
        </authorList>
    </citation>
    <scope>NUCLEOTIDE SEQUENCE [LARGE SCALE GENOMIC DNA]</scope>
    <source>
        <strain evidence="8">NK-2021</strain>
    </source>
</reference>
<evidence type="ECO:0000256" key="3">
    <source>
        <dbReference type="ARBA" id="ARBA00022729"/>
    </source>
</evidence>
<evidence type="ECO:0000256" key="2">
    <source>
        <dbReference type="ARBA" id="ARBA00022525"/>
    </source>
</evidence>
<keyword evidence="3" id="KW-0732">Signal</keyword>
<dbReference type="InterPro" id="IPR000716">
    <property type="entry name" value="Thyroglobulin_1"/>
</dbReference>
<dbReference type="PANTHER" id="PTHR14093">
    <property type="entry name" value="HLA CLASS II GAMMA CHAIN"/>
    <property type="match status" value="1"/>
</dbReference>
<keyword evidence="5" id="KW-0325">Glycoprotein</keyword>
<evidence type="ECO:0000259" key="7">
    <source>
        <dbReference type="PROSITE" id="PS51162"/>
    </source>
</evidence>
<name>A0ABQ7SJ96_PHRPL</name>
<comment type="subcellular location">
    <subcellularLocation>
        <location evidence="1">Secreted</location>
    </subcellularLocation>
</comment>
<dbReference type="InterPro" id="IPR052001">
    <property type="entry name" value="MHC-II_Gamma/Thyroglobulin"/>
</dbReference>
<dbReference type="Pfam" id="PF00086">
    <property type="entry name" value="Thyroglobulin_1"/>
    <property type="match status" value="1"/>
</dbReference>
<feature type="domain" description="Thyroglobulin type-1" evidence="7">
    <location>
        <begin position="340"/>
        <end position="394"/>
    </location>
</feature>
<evidence type="ECO:0000256" key="4">
    <source>
        <dbReference type="ARBA" id="ARBA00023157"/>
    </source>
</evidence>
<keyword evidence="4 6" id="KW-1015">Disulfide bond</keyword>
<dbReference type="InterPro" id="IPR029058">
    <property type="entry name" value="AB_hydrolase_fold"/>
</dbReference>
<dbReference type="EMBL" id="JAIPUX010005289">
    <property type="protein sequence ID" value="KAH0617425.1"/>
    <property type="molecule type" value="Genomic_DNA"/>
</dbReference>
<feature type="disulfide bond" evidence="6">
    <location>
        <begin position="88"/>
        <end position="95"/>
    </location>
</feature>
<dbReference type="PROSITE" id="PS51162">
    <property type="entry name" value="THYROGLOBULIN_1_2"/>
    <property type="match status" value="2"/>
</dbReference>
<organism evidence="8 9">
    <name type="scientific">Phrynosoma platyrhinos</name>
    <name type="common">Desert horned lizard</name>
    <dbReference type="NCBI Taxonomy" id="52577"/>
    <lineage>
        <taxon>Eukaryota</taxon>
        <taxon>Metazoa</taxon>
        <taxon>Chordata</taxon>
        <taxon>Craniata</taxon>
        <taxon>Vertebrata</taxon>
        <taxon>Euteleostomi</taxon>
        <taxon>Lepidosauria</taxon>
        <taxon>Squamata</taxon>
        <taxon>Bifurcata</taxon>
        <taxon>Unidentata</taxon>
        <taxon>Episquamata</taxon>
        <taxon>Toxicofera</taxon>
        <taxon>Iguania</taxon>
        <taxon>Phrynosomatidae</taxon>
        <taxon>Phrynosomatinae</taxon>
        <taxon>Phrynosoma</taxon>
    </lineage>
</organism>
<feature type="domain" description="Thyroglobulin type-1" evidence="7">
    <location>
        <begin position="53"/>
        <end position="117"/>
    </location>
</feature>
<feature type="disulfide bond" evidence="6">
    <location>
        <begin position="97"/>
        <end position="117"/>
    </location>
</feature>
<comment type="caution">
    <text evidence="6">Lacks conserved residue(s) required for the propagation of feature annotation.</text>
</comment>
<sequence length="936" mass="103730">MVWGIGNLSSAIRAQTGEYAGLQKSDTQAWCVDPLSGEVLQSSTDSNGGPQCPGSCNVARSKALLRETGRGYIPQCENERGVFSSEQCSEDQDECWCVFENGEEAPGTRVSGKRTSCEPNSKIQQCRVICSLGFQHFFSEREILLCDMENHLWIGDPPHSKYCQRIQPFQSVRMQTQFQLLLPPEKACSPDYSGLLEAFQIFILDEMKAHGFCHIQHLVTVPVCGDSTVLVQCLAVDRLGVNVTWRALLEDVPAASLPDLHNIEKAMVGENLMGRFEALIRSGGFLLHLDNKQFQADTSISFPRNEDFDISPQVRLECTSGFQKVVAAEGAPPNLQGCGITNCQMDERDVQCDENGQYRPSYVDPTTKKSFCVDIFGEILEWTEMTGSLMDSQCLEENKPNKCQVSFTEEAVEIVGSITIPGELESALQQCIAGQEFTTAGVKIFEMTDFQDVVSGVYHNLVLSVAGTSLTDVHLFCRQTCSQDSCCDGFILSQIVLDGASDPIEETEAAFITFQRVYLWRGSDMMTQARSIACGPVVPPTEMNPLLPGIYLALPSAIENFSLMESSQILIEQNRSLQSQEYWLFQPRFSAEQAHLWCLAPAQICNNPINNIPENCNIVLPWKPHLLYQKTVSLKGSVKNFYTRLPFQKMSRISVSSKIDVSGKTVSNGFFDCERLCDADPCCSGFGLLNTSQDTGGKVLCLTLNSLGVQTCTEELRSDWQVSDCTSLEAEVKVHPFGWYQKAATIPRVCPPVLLLEKQESVTLDKWQRVDGAAILIDPSISKYDVIHVSRDASSDFATVRDFCLTVCAKEKLCLVTTLDIQSSATRCMFYPETQTCTLGLQGHYCRLLLKEPATYIYRRQGAFGPTTKIGDALSVNTPLQGSLFGTSQVVRVGSSWKRIKQFLGVPYAAPPVAESRFRPPQAFTPAESWNATMTR</sequence>
<gene>
    <name evidence="8" type="ORF">JD844_015618</name>
</gene>
<dbReference type="Gene3D" id="4.10.800.10">
    <property type="entry name" value="Thyroglobulin type-1"/>
    <property type="match status" value="1"/>
</dbReference>